<dbReference type="InterPro" id="IPR001926">
    <property type="entry name" value="TrpB-like_PALP"/>
</dbReference>
<dbReference type="PANTHER" id="PTHR43780:SF2">
    <property type="entry name" value="1-AMINOCYCLOPROPANE-1-CARBOXYLATE DEAMINASE-RELATED"/>
    <property type="match status" value="1"/>
</dbReference>
<evidence type="ECO:0000256" key="1">
    <source>
        <dbReference type="ARBA" id="ARBA00001933"/>
    </source>
</evidence>
<keyword evidence="3" id="KW-0663">Pyridoxal phosphate</keyword>
<dbReference type="Pfam" id="PF00291">
    <property type="entry name" value="PALP"/>
    <property type="match status" value="1"/>
</dbReference>
<proteinExistence type="inferred from homology"/>
<comment type="caution">
    <text evidence="5">The sequence shown here is derived from an EMBL/GenBank/DDBJ whole genome shotgun (WGS) entry which is preliminary data.</text>
</comment>
<protein>
    <submittedName>
        <fullName evidence="5">1-aminocyclopropane-1-carboxylate deaminase/D-cysteine desulfhydrase</fullName>
    </submittedName>
</protein>
<dbReference type="RefSeq" id="WP_290268073.1">
    <property type="nucleotide sequence ID" value="NZ_JAUFQP010000001.1"/>
</dbReference>
<evidence type="ECO:0000256" key="2">
    <source>
        <dbReference type="ARBA" id="ARBA00008639"/>
    </source>
</evidence>
<name>A0ABV5H2K2_9FLAO</name>
<comment type="similarity">
    <text evidence="2">Belongs to the ACC deaminase/D-cysteine desulfhydrase family.</text>
</comment>
<evidence type="ECO:0000259" key="4">
    <source>
        <dbReference type="Pfam" id="PF00291"/>
    </source>
</evidence>
<dbReference type="PIRSF" id="PIRSF006278">
    <property type="entry name" value="ACCD_DCysDesulf"/>
    <property type="match status" value="1"/>
</dbReference>
<dbReference type="SUPFAM" id="SSF53686">
    <property type="entry name" value="Tryptophan synthase beta subunit-like PLP-dependent enzymes"/>
    <property type="match status" value="1"/>
</dbReference>
<reference evidence="5 6" key="1">
    <citation type="submission" date="2024-09" db="EMBL/GenBank/DDBJ databases">
        <authorList>
            <person name="Sun Q."/>
            <person name="Mori K."/>
        </authorList>
    </citation>
    <scope>NUCLEOTIDE SEQUENCE [LARGE SCALE GENOMIC DNA]</scope>
    <source>
        <strain evidence="5 6">CECT 8300</strain>
    </source>
</reference>
<comment type="cofactor">
    <cofactor evidence="1">
        <name>pyridoxal 5'-phosphate</name>
        <dbReference type="ChEBI" id="CHEBI:597326"/>
    </cofactor>
</comment>
<keyword evidence="6" id="KW-1185">Reference proteome</keyword>
<gene>
    <name evidence="5" type="ORF">ACFFU1_11435</name>
</gene>
<dbReference type="InterPro" id="IPR027278">
    <property type="entry name" value="ACCD_DCysDesulf"/>
</dbReference>
<dbReference type="PANTHER" id="PTHR43780">
    <property type="entry name" value="1-AMINOCYCLOPROPANE-1-CARBOXYLATE DEAMINASE-RELATED"/>
    <property type="match status" value="1"/>
</dbReference>
<feature type="domain" description="Tryptophan synthase beta chain-like PALP" evidence="4">
    <location>
        <begin position="9"/>
        <end position="312"/>
    </location>
</feature>
<dbReference type="EMBL" id="JBHMFA010000006">
    <property type="protein sequence ID" value="MFB9105515.1"/>
    <property type="molecule type" value="Genomic_DNA"/>
</dbReference>
<evidence type="ECO:0000313" key="5">
    <source>
        <dbReference type="EMBL" id="MFB9105515.1"/>
    </source>
</evidence>
<dbReference type="Gene3D" id="3.40.50.1100">
    <property type="match status" value="2"/>
</dbReference>
<accession>A0ABV5H2K2</accession>
<sequence>MLTNKYPLGFFPTPLEKMNNLSEKYPDYQLFIKRDDNSGLASGGNKVRKLQYLIYEALNKGFDTIITSGAQQSNHCRQTAAACAQAKLECNLLIGGEKPKIYNGNLLLSQLLGAKIHFNGENRKGEDIEGLKIRLEAEGKKVYVVPYGGSNLLGACGFIDAVKELKVQLLEKSLKMDYIFFASSSGGTQAGLRLGGDLFGLQTKLMPISIDKMGYGDKTLAEAVLELLNEGQKSLSIKKAYSIDDAELIHGYDSKGYGVVTPNEKLAIKELAENEGILLDPVYSGRAFYGMLDHIKSQKIEKGANIMFWHTGGLPANFYYSEELLE</sequence>
<dbReference type="InterPro" id="IPR036052">
    <property type="entry name" value="TrpB-like_PALP_sf"/>
</dbReference>
<organism evidence="5 6">
    <name type="scientific">Algibacter miyuki</name>
    <dbReference type="NCBI Taxonomy" id="1306933"/>
    <lineage>
        <taxon>Bacteria</taxon>
        <taxon>Pseudomonadati</taxon>
        <taxon>Bacteroidota</taxon>
        <taxon>Flavobacteriia</taxon>
        <taxon>Flavobacteriales</taxon>
        <taxon>Flavobacteriaceae</taxon>
        <taxon>Algibacter</taxon>
    </lineage>
</organism>
<evidence type="ECO:0000313" key="6">
    <source>
        <dbReference type="Proteomes" id="UP001589590"/>
    </source>
</evidence>
<evidence type="ECO:0000256" key="3">
    <source>
        <dbReference type="ARBA" id="ARBA00022898"/>
    </source>
</evidence>
<dbReference type="Proteomes" id="UP001589590">
    <property type="component" value="Unassembled WGS sequence"/>
</dbReference>